<keyword evidence="1" id="KW-1133">Transmembrane helix</keyword>
<feature type="transmembrane region" description="Helical" evidence="1">
    <location>
        <begin position="45"/>
        <end position="70"/>
    </location>
</feature>
<keyword evidence="3" id="KW-0378">Hydrolase</keyword>
<dbReference type="Gene3D" id="3.60.10.10">
    <property type="entry name" value="Endonuclease/exonuclease/phosphatase"/>
    <property type="match status" value="1"/>
</dbReference>
<protein>
    <submittedName>
        <fullName evidence="3">Endonuclease/exonuclease/phosphatase family protein</fullName>
    </submittedName>
</protein>
<keyword evidence="1" id="KW-0472">Membrane</keyword>
<dbReference type="CDD" id="cd09084">
    <property type="entry name" value="EEP-2"/>
    <property type="match status" value="1"/>
</dbReference>
<name>A0ABR7YE51_9SPHI</name>
<keyword evidence="1" id="KW-0812">Transmembrane</keyword>
<evidence type="ECO:0000256" key="1">
    <source>
        <dbReference type="SAM" id="Phobius"/>
    </source>
</evidence>
<reference evidence="3 4" key="1">
    <citation type="submission" date="2020-08" db="EMBL/GenBank/DDBJ databases">
        <title>Sphingobacterium sp. DN04309 isolated from aquaculture water.</title>
        <authorList>
            <person name="Zhang M."/>
        </authorList>
    </citation>
    <scope>NUCLEOTIDE SEQUENCE [LARGE SCALE GENOMIC DNA]</scope>
    <source>
        <strain evidence="3 4">DN04309</strain>
    </source>
</reference>
<organism evidence="3 4">
    <name type="scientific">Sphingobacterium litopenaei</name>
    <dbReference type="NCBI Taxonomy" id="2763500"/>
    <lineage>
        <taxon>Bacteria</taxon>
        <taxon>Pseudomonadati</taxon>
        <taxon>Bacteroidota</taxon>
        <taxon>Sphingobacteriia</taxon>
        <taxon>Sphingobacteriales</taxon>
        <taxon>Sphingobacteriaceae</taxon>
        <taxon>Sphingobacterium</taxon>
    </lineage>
</organism>
<keyword evidence="4" id="KW-1185">Reference proteome</keyword>
<dbReference type="GO" id="GO:0004519">
    <property type="term" value="F:endonuclease activity"/>
    <property type="evidence" value="ECO:0007669"/>
    <property type="project" value="UniProtKB-KW"/>
</dbReference>
<comment type="caution">
    <text evidence="3">The sequence shown here is derived from an EMBL/GenBank/DDBJ whole genome shotgun (WGS) entry which is preliminary data.</text>
</comment>
<accession>A0ABR7YE51</accession>
<dbReference type="Pfam" id="PF03372">
    <property type="entry name" value="Exo_endo_phos"/>
    <property type="match status" value="1"/>
</dbReference>
<sequence length="371" mass="43534">MANPSFLRKKKLGYFSKTVFMANILAVLALLLSYCASFIDPRDFWIIAFFGLAYAPILLINGGFIIYWLLRKKRNALLSLSAILIGWSFLNNHINFKNKNDKILVKTDTTIRVMSFNVHLFQQYDNKKNKFRDETVEFIRTINPDVVCFQEFYSRIRGSKQFTKALQEEGEFEDFYFEPFEKNDYEGYGQAIFSKYPIIHYGTIEENSFGVNRIIFADVKRETDTLRIYNVHLRSFALQEEDKDFIQKSPSEQVKDEEQTKKLGRKLKRAFTSRSNQARTLVKHISKCPYPYVVMGDFNDTPMSYSVNLLSKNMNNAFAEKGFGWGVTYFGILPIFQIDYIMSDKRIKIDDYGILKERLSDHYPIWADLIY</sequence>
<dbReference type="EMBL" id="JACOIJ010000012">
    <property type="protein sequence ID" value="MBD1429556.1"/>
    <property type="molecule type" value="Genomic_DNA"/>
</dbReference>
<keyword evidence="3" id="KW-0540">Nuclease</keyword>
<dbReference type="RefSeq" id="WP_165290578.1">
    <property type="nucleotide sequence ID" value="NZ_JACOIJ010000012.1"/>
</dbReference>
<evidence type="ECO:0000259" key="2">
    <source>
        <dbReference type="Pfam" id="PF03372"/>
    </source>
</evidence>
<evidence type="ECO:0000313" key="3">
    <source>
        <dbReference type="EMBL" id="MBD1429556.1"/>
    </source>
</evidence>
<feature type="transmembrane region" description="Helical" evidence="1">
    <location>
        <begin position="20"/>
        <end position="39"/>
    </location>
</feature>
<dbReference type="SUPFAM" id="SSF56219">
    <property type="entry name" value="DNase I-like"/>
    <property type="match status" value="1"/>
</dbReference>
<proteinExistence type="predicted"/>
<dbReference type="InterPro" id="IPR051916">
    <property type="entry name" value="GPI-anchor_lipid_remodeler"/>
</dbReference>
<dbReference type="InterPro" id="IPR005135">
    <property type="entry name" value="Endo/exonuclease/phosphatase"/>
</dbReference>
<dbReference type="InterPro" id="IPR036691">
    <property type="entry name" value="Endo/exonu/phosph_ase_sf"/>
</dbReference>
<gene>
    <name evidence="3" type="ORF">H8B04_08235</name>
</gene>
<feature type="domain" description="Endonuclease/exonuclease/phosphatase" evidence="2">
    <location>
        <begin position="114"/>
        <end position="362"/>
    </location>
</feature>
<evidence type="ECO:0000313" key="4">
    <source>
        <dbReference type="Proteomes" id="UP000651271"/>
    </source>
</evidence>
<dbReference type="Proteomes" id="UP000651271">
    <property type="component" value="Unassembled WGS sequence"/>
</dbReference>
<dbReference type="PANTHER" id="PTHR14859">
    <property type="entry name" value="CALCOFLUOR WHITE HYPERSENSITIVE PROTEIN PRECURSOR"/>
    <property type="match status" value="1"/>
</dbReference>
<keyword evidence="3" id="KW-0255">Endonuclease</keyword>
<dbReference type="PANTHER" id="PTHR14859:SF1">
    <property type="entry name" value="PGAP2-INTERACTING PROTEIN"/>
    <property type="match status" value="1"/>
</dbReference>